<dbReference type="InterPro" id="IPR021530">
    <property type="entry name" value="AllH-like"/>
</dbReference>
<reference evidence="2" key="4">
    <citation type="submission" date="2020-09" db="EMBL/GenBank/DDBJ databases">
        <authorList>
            <person name="Sun Q."/>
            <person name="Ohkuma M."/>
        </authorList>
    </citation>
    <scope>NUCLEOTIDE SEQUENCE</scope>
    <source>
        <strain evidence="2">JCM 31740</strain>
    </source>
</reference>
<dbReference type="KEGG" id="sacd:HS1genome_2115"/>
<reference evidence="2" key="1">
    <citation type="journal article" date="2014" name="Int. J. Syst. Evol. Microbiol.">
        <title>Complete genome sequence of Corynebacterium casei LMG S-19264T (=DSM 44701T), isolated from a smear-ripened cheese.</title>
        <authorList>
            <consortium name="US DOE Joint Genome Institute (JGI-PGF)"/>
            <person name="Walter F."/>
            <person name="Albersmeier A."/>
            <person name="Kalinowski J."/>
            <person name="Ruckert C."/>
        </authorList>
    </citation>
    <scope>NUCLEOTIDE SEQUENCE</scope>
    <source>
        <strain evidence="2">JCM 31740</strain>
    </source>
</reference>
<sequence length="261" mass="27924">MESLEASAVGEDLLNELRRRGSVSLEIAVETQDNVYALFRGHLAPASDQPLITPYSVALSPSSKKVGVRASFEGNYLVLTMEGEARAYRRPGESSSDVVNLGEAVKIASVLGSTLSGELDLHVVKLLKHLIISKDDEPGRTLELAQRYVGAGGGSTPSFDDFLAGYLTGWGSSLQAYLDLSNTTQLSRSILSEVITDRDYLIEVAALRECLKGRGDLYSSSLRVASMGGSSGTFMLLGVLSAALQKSGRKDLMTALWNSLS</sequence>
<name>A0A348B6C4_9CREN</name>
<evidence type="ECO:0000313" key="2">
    <source>
        <dbReference type="EMBL" id="GGT97901.1"/>
    </source>
</evidence>
<dbReference type="Pfam" id="PF11392">
    <property type="entry name" value="AllH"/>
    <property type="match status" value="1"/>
</dbReference>
<dbReference type="Proteomes" id="UP000276741">
    <property type="component" value="Chromosome"/>
</dbReference>
<proteinExistence type="predicted"/>
<dbReference type="AlphaFoldDB" id="A0A348B6C4"/>
<dbReference type="EMBL" id="BMQS01000012">
    <property type="protein sequence ID" value="GGT97901.1"/>
    <property type="molecule type" value="Genomic_DNA"/>
</dbReference>
<dbReference type="EMBL" id="AP018553">
    <property type="protein sequence ID" value="BBD73726.1"/>
    <property type="molecule type" value="Genomic_DNA"/>
</dbReference>
<evidence type="ECO:0008006" key="4">
    <source>
        <dbReference type="Google" id="ProtNLM"/>
    </source>
</evidence>
<organism evidence="1 3">
    <name type="scientific">Sulfodiicoccus acidiphilus</name>
    <dbReference type="NCBI Taxonomy" id="1670455"/>
    <lineage>
        <taxon>Archaea</taxon>
        <taxon>Thermoproteota</taxon>
        <taxon>Thermoprotei</taxon>
        <taxon>Sulfolobales</taxon>
        <taxon>Sulfolobaceae</taxon>
        <taxon>Sulfodiicoccus</taxon>
    </lineage>
</organism>
<evidence type="ECO:0000313" key="3">
    <source>
        <dbReference type="Proteomes" id="UP000276741"/>
    </source>
</evidence>
<dbReference type="RefSeq" id="WP_188848522.1">
    <property type="nucleotide sequence ID" value="NZ_BMQS01000012.1"/>
</dbReference>
<gene>
    <name evidence="2" type="ORF">GCM10007116_14320</name>
    <name evidence="1" type="ORF">HS1genome_2115</name>
</gene>
<keyword evidence="3" id="KW-1185">Reference proteome</keyword>
<dbReference type="Proteomes" id="UP000616143">
    <property type="component" value="Unassembled WGS sequence"/>
</dbReference>
<reference evidence="1" key="3">
    <citation type="journal article" date="2019" name="BMC Res. Notes">
        <title>Complete genome sequence of the Sulfodiicoccus acidiphilus strain HS-1T, the first crenarchaeon that lacks polB3, isolated from an acidic hot spring in Ohwaku-dani, Hakone, Japan.</title>
        <authorList>
            <person name="Sakai H.D."/>
            <person name="Kurosawa N."/>
        </authorList>
    </citation>
    <scope>NUCLEOTIDE SEQUENCE</scope>
    <source>
        <strain evidence="1">HS-1</strain>
    </source>
</reference>
<reference evidence="3" key="2">
    <citation type="submission" date="2018-04" db="EMBL/GenBank/DDBJ databases">
        <title>Complete genome sequence of Sulfodiicoccus acidiphilus strain HS-1.</title>
        <authorList>
            <person name="Sakai H.D."/>
            <person name="Kurosawa N."/>
        </authorList>
    </citation>
    <scope>NUCLEOTIDE SEQUENCE [LARGE SCALE GENOMIC DNA]</scope>
    <source>
        <strain evidence="3">HS-1</strain>
    </source>
</reference>
<protein>
    <recommendedName>
        <fullName evidence="4">DUF2877 domain-containing protein</fullName>
    </recommendedName>
</protein>
<accession>A0A348B6C4</accession>
<evidence type="ECO:0000313" key="1">
    <source>
        <dbReference type="EMBL" id="BBD73726.1"/>
    </source>
</evidence>